<proteinExistence type="predicted"/>
<comment type="caution">
    <text evidence="1">The sequence shown here is derived from an EMBL/GenBank/DDBJ whole genome shotgun (WGS) entry which is preliminary data.</text>
</comment>
<dbReference type="InterPro" id="IPR040404">
    <property type="entry name" value="Phylloplanin-like"/>
</dbReference>
<dbReference type="OrthoDB" id="905355at2759"/>
<evidence type="ECO:0000313" key="1">
    <source>
        <dbReference type="EMBL" id="RLN33279.1"/>
    </source>
</evidence>
<dbReference type="AlphaFoldDB" id="A0A3L6T5B6"/>
<sequence length="158" mass="16706">MAKTGRRLEQICGAQGAWARAPMVDGLAGAFLKLARIQAKLGWLVITGVVPCNTGSLIDIATSPAFPSLVGCFFNPAVLQTRTWSCNGSFAMELDMTSALAAFIGGCTLVVDTPLIKCNADLTDVGSLVSYLQGPLTRLLGGIFHLFPAGFSFHARRD</sequence>
<reference evidence="2" key="1">
    <citation type="journal article" date="2019" name="Nat. Commun.">
        <title>The genome of broomcorn millet.</title>
        <authorList>
            <person name="Zou C."/>
            <person name="Miki D."/>
            <person name="Li D."/>
            <person name="Tang Q."/>
            <person name="Xiao L."/>
            <person name="Rajput S."/>
            <person name="Deng P."/>
            <person name="Jia W."/>
            <person name="Huang R."/>
            <person name="Zhang M."/>
            <person name="Sun Y."/>
            <person name="Hu J."/>
            <person name="Fu X."/>
            <person name="Schnable P.S."/>
            <person name="Li F."/>
            <person name="Zhang H."/>
            <person name="Feng B."/>
            <person name="Zhu X."/>
            <person name="Liu R."/>
            <person name="Schnable J.C."/>
            <person name="Zhu J.-K."/>
            <person name="Zhang H."/>
        </authorList>
    </citation>
    <scope>NUCLEOTIDE SEQUENCE [LARGE SCALE GENOMIC DNA]</scope>
</reference>
<accession>A0A3L6T5B6</accession>
<dbReference type="PANTHER" id="PTHR34458">
    <property type="entry name" value="POLLEN OLE E 1 ALLERGEN AND EXTENSIN FAMILY PROTEIN-RELATED"/>
    <property type="match status" value="1"/>
</dbReference>
<evidence type="ECO:0000313" key="2">
    <source>
        <dbReference type="Proteomes" id="UP000275267"/>
    </source>
</evidence>
<name>A0A3L6T5B6_PANMI</name>
<dbReference type="Proteomes" id="UP000275267">
    <property type="component" value="Unassembled WGS sequence"/>
</dbReference>
<organism evidence="1 2">
    <name type="scientific">Panicum miliaceum</name>
    <name type="common">Proso millet</name>
    <name type="synonym">Broomcorn millet</name>
    <dbReference type="NCBI Taxonomy" id="4540"/>
    <lineage>
        <taxon>Eukaryota</taxon>
        <taxon>Viridiplantae</taxon>
        <taxon>Streptophyta</taxon>
        <taxon>Embryophyta</taxon>
        <taxon>Tracheophyta</taxon>
        <taxon>Spermatophyta</taxon>
        <taxon>Magnoliopsida</taxon>
        <taxon>Liliopsida</taxon>
        <taxon>Poales</taxon>
        <taxon>Poaceae</taxon>
        <taxon>PACMAD clade</taxon>
        <taxon>Panicoideae</taxon>
        <taxon>Panicodae</taxon>
        <taxon>Paniceae</taxon>
        <taxon>Panicinae</taxon>
        <taxon>Panicum</taxon>
        <taxon>Panicum sect. Panicum</taxon>
    </lineage>
</organism>
<gene>
    <name evidence="1" type="ORF">C2845_PM03G16080</name>
</gene>
<protein>
    <submittedName>
        <fullName evidence="1">Uncharacterized protein</fullName>
    </submittedName>
</protein>
<dbReference type="EMBL" id="PQIB02000002">
    <property type="protein sequence ID" value="RLN33279.1"/>
    <property type="molecule type" value="Genomic_DNA"/>
</dbReference>
<dbReference type="PANTHER" id="PTHR34458:SF7">
    <property type="entry name" value="OS07G0674400 PROTEIN"/>
    <property type="match status" value="1"/>
</dbReference>
<keyword evidence="2" id="KW-1185">Reference proteome</keyword>